<feature type="region of interest" description="Disordered" evidence="10">
    <location>
        <begin position="360"/>
        <end position="407"/>
    </location>
</feature>
<feature type="compositionally biased region" description="Polar residues" evidence="10">
    <location>
        <begin position="303"/>
        <end position="317"/>
    </location>
</feature>
<dbReference type="InterPro" id="IPR017441">
    <property type="entry name" value="Protein_kinase_ATP_BS"/>
</dbReference>
<evidence type="ECO:0000256" key="1">
    <source>
        <dbReference type="ARBA" id="ARBA00012513"/>
    </source>
</evidence>
<evidence type="ECO:0000256" key="6">
    <source>
        <dbReference type="ARBA" id="ARBA00022840"/>
    </source>
</evidence>
<evidence type="ECO:0000256" key="4">
    <source>
        <dbReference type="ARBA" id="ARBA00022741"/>
    </source>
</evidence>
<gene>
    <name evidence="13" type="ORF">D5R40_21625</name>
</gene>
<evidence type="ECO:0000256" key="5">
    <source>
        <dbReference type="ARBA" id="ARBA00022777"/>
    </source>
</evidence>
<feature type="compositionally biased region" description="Pro residues" evidence="10">
    <location>
        <begin position="369"/>
        <end position="386"/>
    </location>
</feature>
<dbReference type="InterPro" id="IPR011009">
    <property type="entry name" value="Kinase-like_dom_sf"/>
</dbReference>
<evidence type="ECO:0000313" key="14">
    <source>
        <dbReference type="Proteomes" id="UP000269154"/>
    </source>
</evidence>
<feature type="domain" description="Protein kinase" evidence="12">
    <location>
        <begin position="15"/>
        <end position="281"/>
    </location>
</feature>
<comment type="catalytic activity">
    <reaction evidence="7">
        <text>L-threonyl-[protein] + ATP = O-phospho-L-threonyl-[protein] + ADP + H(+)</text>
        <dbReference type="Rhea" id="RHEA:46608"/>
        <dbReference type="Rhea" id="RHEA-COMP:11060"/>
        <dbReference type="Rhea" id="RHEA-COMP:11605"/>
        <dbReference type="ChEBI" id="CHEBI:15378"/>
        <dbReference type="ChEBI" id="CHEBI:30013"/>
        <dbReference type="ChEBI" id="CHEBI:30616"/>
        <dbReference type="ChEBI" id="CHEBI:61977"/>
        <dbReference type="ChEBI" id="CHEBI:456216"/>
        <dbReference type="EC" id="2.7.11.1"/>
    </reaction>
</comment>
<keyword evidence="6 9" id="KW-0067">ATP-binding</keyword>
<keyword evidence="5 13" id="KW-0418">Kinase</keyword>
<dbReference type="GO" id="GO:0005524">
    <property type="term" value="F:ATP binding"/>
    <property type="evidence" value="ECO:0007669"/>
    <property type="project" value="UniProtKB-UniRule"/>
</dbReference>
<keyword evidence="3" id="KW-0808">Transferase</keyword>
<feature type="transmembrane region" description="Helical" evidence="11">
    <location>
        <begin position="326"/>
        <end position="351"/>
    </location>
</feature>
<dbReference type="Pfam" id="PF00069">
    <property type="entry name" value="Pkinase"/>
    <property type="match status" value="1"/>
</dbReference>
<dbReference type="EC" id="2.7.11.1" evidence="1"/>
<comment type="caution">
    <text evidence="13">The sequence shown here is derived from an EMBL/GenBank/DDBJ whole genome shotgun (WGS) entry which is preliminary data.</text>
</comment>
<protein>
    <recommendedName>
        <fullName evidence="1">non-specific serine/threonine protein kinase</fullName>
        <ecNumber evidence="1">2.7.11.1</ecNumber>
    </recommendedName>
</protein>
<evidence type="ECO:0000256" key="10">
    <source>
        <dbReference type="SAM" id="MobiDB-lite"/>
    </source>
</evidence>
<organism evidence="13 14">
    <name type="scientific">Okeania hirsuta</name>
    <dbReference type="NCBI Taxonomy" id="1458930"/>
    <lineage>
        <taxon>Bacteria</taxon>
        <taxon>Bacillati</taxon>
        <taxon>Cyanobacteriota</taxon>
        <taxon>Cyanophyceae</taxon>
        <taxon>Oscillatoriophycideae</taxon>
        <taxon>Oscillatoriales</taxon>
        <taxon>Microcoleaceae</taxon>
        <taxon>Okeania</taxon>
    </lineage>
</organism>
<dbReference type="InterPro" id="IPR000719">
    <property type="entry name" value="Prot_kinase_dom"/>
</dbReference>
<dbReference type="Proteomes" id="UP000269154">
    <property type="component" value="Unassembled WGS sequence"/>
</dbReference>
<dbReference type="OrthoDB" id="507628at2"/>
<keyword evidence="11" id="KW-0812">Transmembrane</keyword>
<feature type="region of interest" description="Disordered" evidence="10">
    <location>
        <begin position="284"/>
        <end position="317"/>
    </location>
</feature>
<keyword evidence="2 13" id="KW-0723">Serine/threonine-protein kinase</keyword>
<feature type="compositionally biased region" description="Low complexity" evidence="10">
    <location>
        <begin position="387"/>
        <end position="398"/>
    </location>
</feature>
<evidence type="ECO:0000256" key="9">
    <source>
        <dbReference type="PROSITE-ProRule" id="PRU10141"/>
    </source>
</evidence>
<dbReference type="Gene3D" id="3.30.200.20">
    <property type="entry name" value="Phosphorylase Kinase, domain 1"/>
    <property type="match status" value="1"/>
</dbReference>
<feature type="region of interest" description="Disordered" evidence="10">
    <location>
        <begin position="563"/>
        <end position="634"/>
    </location>
</feature>
<dbReference type="Gene3D" id="2.60.120.380">
    <property type="match status" value="1"/>
</dbReference>
<evidence type="ECO:0000256" key="7">
    <source>
        <dbReference type="ARBA" id="ARBA00047899"/>
    </source>
</evidence>
<dbReference type="PROSITE" id="PS50011">
    <property type="entry name" value="PROTEIN_KINASE_DOM"/>
    <property type="match status" value="1"/>
</dbReference>
<dbReference type="PROSITE" id="PS00107">
    <property type="entry name" value="PROTEIN_KINASE_ATP"/>
    <property type="match status" value="1"/>
</dbReference>
<keyword evidence="4 9" id="KW-0547">Nucleotide-binding</keyword>
<dbReference type="EMBL" id="RCBY01000145">
    <property type="protein sequence ID" value="RQH33456.1"/>
    <property type="molecule type" value="Genomic_DNA"/>
</dbReference>
<name>A0A3N6Q7E4_9CYAN</name>
<dbReference type="PANTHER" id="PTHR24363:SF0">
    <property type="entry name" value="SERINE_THREONINE KINASE LIKE DOMAIN CONTAINING 1"/>
    <property type="match status" value="1"/>
</dbReference>
<evidence type="ECO:0000259" key="12">
    <source>
        <dbReference type="PROSITE" id="PS50011"/>
    </source>
</evidence>
<keyword evidence="11" id="KW-0472">Membrane</keyword>
<feature type="compositionally biased region" description="Polar residues" evidence="10">
    <location>
        <begin position="615"/>
        <end position="634"/>
    </location>
</feature>
<proteinExistence type="predicted"/>
<dbReference type="AlphaFoldDB" id="A0A3N6Q7E4"/>
<keyword evidence="14" id="KW-1185">Reference proteome</keyword>
<feature type="compositionally biased region" description="Low complexity" evidence="10">
    <location>
        <begin position="290"/>
        <end position="302"/>
    </location>
</feature>
<keyword evidence="11" id="KW-1133">Transmembrane helix</keyword>
<evidence type="ECO:0000256" key="8">
    <source>
        <dbReference type="ARBA" id="ARBA00048679"/>
    </source>
</evidence>
<dbReference type="GO" id="GO:0004674">
    <property type="term" value="F:protein serine/threonine kinase activity"/>
    <property type="evidence" value="ECO:0007669"/>
    <property type="project" value="UniProtKB-KW"/>
</dbReference>
<dbReference type="PANTHER" id="PTHR24363">
    <property type="entry name" value="SERINE/THREONINE PROTEIN KINASE"/>
    <property type="match status" value="1"/>
</dbReference>
<evidence type="ECO:0000256" key="2">
    <source>
        <dbReference type="ARBA" id="ARBA00022527"/>
    </source>
</evidence>
<dbReference type="RefSeq" id="WP_124142685.1">
    <property type="nucleotide sequence ID" value="NZ_CAWOKI010000327.1"/>
</dbReference>
<accession>A0A3N6Q7E4</accession>
<sequence>MQPPIPVGTILQNRYRLINILGQGGFGRTYLAEDTGRFNERCALKEFIPLQTNTYAVTKSQELFSREAAILYQIQHPQIPKFRATFEENQRLFLLQDYIEGKTYRSILQERQITDSLFSEAEVLTFLQQILPVLAHIHSFGIIHRDISPDNIIRRESDRMPVLIDFGVVKELATKVQSSHLAAPLTNVGKFGYAPWEQIQLGRATANSDLYALAVTVVVLLTGKEPQQLIDQTTLTWNWQRWVAVSLGLAEVINRMLSHQPGDRYQSVTEVDQALERLPHIKSQQLPTINQEQNNPSSSQQPTIGATPNQNLNPNSNHSFFDNHQWVATALVAVLVVLSGVVSWSAVNFFLKRRQQEAQLQQPTKMNPIPVPTLAPPPSSPIPTSSPSPTTTSTLSPTLPSPLPVVPVPSGTPEIPITILPNATPIPETPAPVIIPSPSITSEERLNISPGEPISIEGRLRGNESIDYIISGSLGQNLNLLVTGEGVLMSLVAIDGEPVDGISEKVSIWKGTLPNDGDYKITLAPLPGLPGTDYKLDINLVNPIPKVIPSSEPEATELPAPIQEPEATESPSGLQLNKPSKKESKKSFPISTPLEELDKPSKKPKKQIVIPETEATASPTPAEETSSDAQILVE</sequence>
<dbReference type="SUPFAM" id="SSF56112">
    <property type="entry name" value="Protein kinase-like (PK-like)"/>
    <property type="match status" value="1"/>
</dbReference>
<evidence type="ECO:0000256" key="11">
    <source>
        <dbReference type="SAM" id="Phobius"/>
    </source>
</evidence>
<reference evidence="13 14" key="1">
    <citation type="journal article" date="2018" name="ACS Chem. Biol.">
        <title>Ketoreductase domain dysfunction expands chemodiversity: malyngamide biosynthesis in the cyanobacterium Okeania hirsuta.</title>
        <authorList>
            <person name="Moss N.A."/>
            <person name="Leao T."/>
            <person name="Rankin M."/>
            <person name="McCullough T.M."/>
            <person name="Qu P."/>
            <person name="Korobeynikov A."/>
            <person name="Smith J.L."/>
            <person name="Gerwick L."/>
            <person name="Gerwick W.H."/>
        </authorList>
    </citation>
    <scope>NUCLEOTIDE SEQUENCE [LARGE SCALE GENOMIC DNA]</scope>
    <source>
        <strain evidence="13 14">PAB10Feb10-1</strain>
    </source>
</reference>
<dbReference type="CDD" id="cd14014">
    <property type="entry name" value="STKc_PknB_like"/>
    <property type="match status" value="1"/>
</dbReference>
<comment type="catalytic activity">
    <reaction evidence="8">
        <text>L-seryl-[protein] + ATP = O-phospho-L-seryl-[protein] + ADP + H(+)</text>
        <dbReference type="Rhea" id="RHEA:17989"/>
        <dbReference type="Rhea" id="RHEA-COMP:9863"/>
        <dbReference type="Rhea" id="RHEA-COMP:11604"/>
        <dbReference type="ChEBI" id="CHEBI:15378"/>
        <dbReference type="ChEBI" id="CHEBI:29999"/>
        <dbReference type="ChEBI" id="CHEBI:30616"/>
        <dbReference type="ChEBI" id="CHEBI:83421"/>
        <dbReference type="ChEBI" id="CHEBI:456216"/>
        <dbReference type="EC" id="2.7.11.1"/>
    </reaction>
</comment>
<evidence type="ECO:0000256" key="3">
    <source>
        <dbReference type="ARBA" id="ARBA00022679"/>
    </source>
</evidence>
<evidence type="ECO:0000313" key="13">
    <source>
        <dbReference type="EMBL" id="RQH33456.1"/>
    </source>
</evidence>
<dbReference type="Gene3D" id="1.10.510.10">
    <property type="entry name" value="Transferase(Phosphotransferase) domain 1"/>
    <property type="match status" value="1"/>
</dbReference>
<feature type="binding site" evidence="9">
    <location>
        <position position="45"/>
    </location>
    <ligand>
        <name>ATP</name>
        <dbReference type="ChEBI" id="CHEBI:30616"/>
    </ligand>
</feature>